<gene>
    <name evidence="5" type="ORF">A2462_03710</name>
</gene>
<dbReference type="Gene3D" id="3.90.1530.30">
    <property type="match status" value="1"/>
</dbReference>
<sequence length="320" mass="35960">MSLYKRKGLGKGLGALIPQGPVFAGGRTIVNIAVTKVVPNPRQPRKSFDKAALQDLSNSIKEQGVIEPILVRMRNDKYELIAGERRLRAAKLAKLPLIPSIIKDFTDEQALEIALIENLQREDLNPMDEAEGYERLMKEFKFTQETVAQKVGKSRSNVANMLRVLTLPDKIKQSLRDKEITSGHARALLALDDAEKQLETWQTIIASKLNVRDVEVLTGFKEGKKAKKGGRKRAFTQNAELNALIEKLTTHFGTKVKILGTQDKGRIEVNYFSKEDLERILEMLFNQPQQIKSEEFIEPTVAKTTGEGLPPNNPEEYIAN</sequence>
<dbReference type="InterPro" id="IPR004437">
    <property type="entry name" value="ParB/RepB/Spo0J"/>
</dbReference>
<dbReference type="SMART" id="SM00470">
    <property type="entry name" value="ParB"/>
    <property type="match status" value="1"/>
</dbReference>
<dbReference type="GO" id="GO:0003677">
    <property type="term" value="F:DNA binding"/>
    <property type="evidence" value="ECO:0007669"/>
    <property type="project" value="UniProtKB-KW"/>
</dbReference>
<dbReference type="PANTHER" id="PTHR33375">
    <property type="entry name" value="CHROMOSOME-PARTITIONING PROTEIN PARB-RELATED"/>
    <property type="match status" value="1"/>
</dbReference>
<keyword evidence="3" id="KW-0238">DNA-binding</keyword>
<evidence type="ECO:0000259" key="4">
    <source>
        <dbReference type="SMART" id="SM00470"/>
    </source>
</evidence>
<dbReference type="InterPro" id="IPR050336">
    <property type="entry name" value="Chromosome_partition/occlusion"/>
</dbReference>
<dbReference type="GO" id="GO:0007059">
    <property type="term" value="P:chromosome segregation"/>
    <property type="evidence" value="ECO:0007669"/>
    <property type="project" value="UniProtKB-KW"/>
</dbReference>
<evidence type="ECO:0000313" key="6">
    <source>
        <dbReference type="Proteomes" id="UP000177309"/>
    </source>
</evidence>
<dbReference type="GO" id="GO:0005694">
    <property type="term" value="C:chromosome"/>
    <property type="evidence" value="ECO:0007669"/>
    <property type="project" value="TreeGrafter"/>
</dbReference>
<dbReference type="Gene3D" id="1.10.10.2830">
    <property type="match status" value="1"/>
</dbReference>
<dbReference type="Proteomes" id="UP000177309">
    <property type="component" value="Unassembled WGS sequence"/>
</dbReference>
<dbReference type="PANTHER" id="PTHR33375:SF1">
    <property type="entry name" value="CHROMOSOME-PARTITIONING PROTEIN PARB-RELATED"/>
    <property type="match status" value="1"/>
</dbReference>
<dbReference type="Pfam" id="PF02195">
    <property type="entry name" value="ParB_N"/>
    <property type="match status" value="1"/>
</dbReference>
<dbReference type="Pfam" id="PF23552">
    <property type="entry name" value="ParB_C"/>
    <property type="match status" value="1"/>
</dbReference>
<dbReference type="NCBIfam" id="TIGR00180">
    <property type="entry name" value="parB_part"/>
    <property type="match status" value="1"/>
</dbReference>
<keyword evidence="2" id="KW-0159">Chromosome partition</keyword>
<dbReference type="CDD" id="cd16393">
    <property type="entry name" value="SPO0J_N"/>
    <property type="match status" value="1"/>
</dbReference>
<evidence type="ECO:0000313" key="5">
    <source>
        <dbReference type="EMBL" id="OGC33004.1"/>
    </source>
</evidence>
<accession>A0A1F4TJY5</accession>
<dbReference type="FunFam" id="1.10.10.2830:FF:000001">
    <property type="entry name" value="Chromosome partitioning protein ParB"/>
    <property type="match status" value="1"/>
</dbReference>
<comment type="caution">
    <text evidence="5">The sequence shown here is derived from an EMBL/GenBank/DDBJ whole genome shotgun (WGS) entry which is preliminary data.</text>
</comment>
<dbReference type="EMBL" id="MEUI01000041">
    <property type="protein sequence ID" value="OGC33004.1"/>
    <property type="molecule type" value="Genomic_DNA"/>
</dbReference>
<dbReference type="GO" id="GO:0045881">
    <property type="term" value="P:positive regulation of sporulation resulting in formation of a cellular spore"/>
    <property type="evidence" value="ECO:0007669"/>
    <property type="project" value="TreeGrafter"/>
</dbReference>
<dbReference type="SUPFAM" id="SSF109709">
    <property type="entry name" value="KorB DNA-binding domain-like"/>
    <property type="match status" value="1"/>
</dbReference>
<dbReference type="SUPFAM" id="SSF110849">
    <property type="entry name" value="ParB/Sulfiredoxin"/>
    <property type="match status" value="1"/>
</dbReference>
<protein>
    <recommendedName>
        <fullName evidence="4">ParB-like N-terminal domain-containing protein</fullName>
    </recommendedName>
</protein>
<feature type="domain" description="ParB-like N-terminal" evidence="4">
    <location>
        <begin position="30"/>
        <end position="119"/>
    </location>
</feature>
<proteinExistence type="inferred from homology"/>
<name>A0A1F4TJY5_UNCSA</name>
<dbReference type="InterPro" id="IPR041468">
    <property type="entry name" value="HTH_ParB/Spo0J"/>
</dbReference>
<reference evidence="5 6" key="1">
    <citation type="journal article" date="2016" name="Nat. Commun.">
        <title>Thousands of microbial genomes shed light on interconnected biogeochemical processes in an aquifer system.</title>
        <authorList>
            <person name="Anantharaman K."/>
            <person name="Brown C.T."/>
            <person name="Hug L.A."/>
            <person name="Sharon I."/>
            <person name="Castelle C.J."/>
            <person name="Probst A.J."/>
            <person name="Thomas B.C."/>
            <person name="Singh A."/>
            <person name="Wilkins M.J."/>
            <person name="Karaoz U."/>
            <person name="Brodie E.L."/>
            <person name="Williams K.H."/>
            <person name="Hubbard S.S."/>
            <person name="Banfield J.F."/>
        </authorList>
    </citation>
    <scope>NUCLEOTIDE SEQUENCE [LARGE SCALE GENOMIC DNA]</scope>
</reference>
<dbReference type="Pfam" id="PF17762">
    <property type="entry name" value="HTH_ParB"/>
    <property type="match status" value="1"/>
</dbReference>
<dbReference type="AlphaFoldDB" id="A0A1F4TJY5"/>
<organism evidence="5 6">
    <name type="scientific">candidate division WOR-1 bacterium RIFOXYC2_FULL_41_25</name>
    <dbReference type="NCBI Taxonomy" id="1802586"/>
    <lineage>
        <taxon>Bacteria</taxon>
        <taxon>Bacillati</taxon>
        <taxon>Saganbacteria</taxon>
    </lineage>
</organism>
<evidence type="ECO:0000256" key="3">
    <source>
        <dbReference type="ARBA" id="ARBA00023125"/>
    </source>
</evidence>
<dbReference type="InterPro" id="IPR003115">
    <property type="entry name" value="ParB_N"/>
</dbReference>
<evidence type="ECO:0000256" key="2">
    <source>
        <dbReference type="ARBA" id="ARBA00022829"/>
    </source>
</evidence>
<dbReference type="FunFam" id="3.90.1530.30:FF:000001">
    <property type="entry name" value="Chromosome partitioning protein ParB"/>
    <property type="match status" value="1"/>
</dbReference>
<dbReference type="InterPro" id="IPR036086">
    <property type="entry name" value="ParB/Sulfiredoxin_sf"/>
</dbReference>
<comment type="similarity">
    <text evidence="1">Belongs to the ParB family.</text>
</comment>
<evidence type="ECO:0000256" key="1">
    <source>
        <dbReference type="ARBA" id="ARBA00006295"/>
    </source>
</evidence>
<dbReference type="InterPro" id="IPR057240">
    <property type="entry name" value="ParB_dimer_C"/>
</dbReference>